<organism evidence="1 2">
    <name type="scientific">Nannocystis exedens</name>
    <dbReference type="NCBI Taxonomy" id="54"/>
    <lineage>
        <taxon>Bacteria</taxon>
        <taxon>Pseudomonadati</taxon>
        <taxon>Myxococcota</taxon>
        <taxon>Polyangia</taxon>
        <taxon>Nannocystales</taxon>
        <taxon>Nannocystaceae</taxon>
        <taxon>Nannocystis</taxon>
    </lineage>
</organism>
<dbReference type="STRING" id="54.SAMN02745121_05322"/>
<gene>
    <name evidence="1" type="ORF">SAMN02745121_05322</name>
</gene>
<proteinExistence type="predicted"/>
<evidence type="ECO:0000313" key="1">
    <source>
        <dbReference type="EMBL" id="SFE73027.1"/>
    </source>
</evidence>
<dbReference type="Proteomes" id="UP000199400">
    <property type="component" value="Unassembled WGS sequence"/>
</dbReference>
<accession>A0A1I2CXI0</accession>
<sequence length="39" mass="4110">MFGYPATYVPPALGPQDIAQHRSNIEAVHALAADDVATT</sequence>
<name>A0A1I2CXI0_9BACT</name>
<keyword evidence="2" id="KW-1185">Reference proteome</keyword>
<evidence type="ECO:0000313" key="2">
    <source>
        <dbReference type="Proteomes" id="UP000199400"/>
    </source>
</evidence>
<dbReference type="AlphaFoldDB" id="A0A1I2CXI0"/>
<dbReference type="EMBL" id="FOMX01000018">
    <property type="protein sequence ID" value="SFE73027.1"/>
    <property type="molecule type" value="Genomic_DNA"/>
</dbReference>
<protein>
    <submittedName>
        <fullName evidence="1">Uncharacterized protein</fullName>
    </submittedName>
</protein>
<reference evidence="2" key="1">
    <citation type="submission" date="2016-10" db="EMBL/GenBank/DDBJ databases">
        <authorList>
            <person name="Varghese N."/>
            <person name="Submissions S."/>
        </authorList>
    </citation>
    <scope>NUCLEOTIDE SEQUENCE [LARGE SCALE GENOMIC DNA]</scope>
    <source>
        <strain evidence="2">ATCC 25963</strain>
    </source>
</reference>